<evidence type="ECO:0000313" key="2">
    <source>
        <dbReference type="Proteomes" id="UP000054805"/>
    </source>
</evidence>
<organism evidence="1 2">
    <name type="scientific">Trichinella pseudospiralis</name>
    <name type="common">Parasitic roundworm</name>
    <dbReference type="NCBI Taxonomy" id="6337"/>
    <lineage>
        <taxon>Eukaryota</taxon>
        <taxon>Metazoa</taxon>
        <taxon>Ecdysozoa</taxon>
        <taxon>Nematoda</taxon>
        <taxon>Enoplea</taxon>
        <taxon>Dorylaimia</taxon>
        <taxon>Trichinellida</taxon>
        <taxon>Trichinellidae</taxon>
        <taxon>Trichinella</taxon>
    </lineage>
</organism>
<reference evidence="1 2" key="1">
    <citation type="submission" date="2015-01" db="EMBL/GenBank/DDBJ databases">
        <title>Evolution of Trichinella species and genotypes.</title>
        <authorList>
            <person name="Korhonen P.K."/>
            <person name="Edoardo P."/>
            <person name="Giuseppe L.R."/>
            <person name="Gasser R.B."/>
        </authorList>
    </citation>
    <scope>NUCLEOTIDE SEQUENCE [LARGE SCALE GENOMIC DNA]</scope>
    <source>
        <strain evidence="1">ISS588</strain>
    </source>
</reference>
<name>A0A0V1HAC7_TRIPS</name>
<dbReference type="Proteomes" id="UP000054805">
    <property type="component" value="Unassembled WGS sequence"/>
</dbReference>
<dbReference type="AlphaFoldDB" id="A0A0V1HAC7"/>
<accession>A0A0V1HAC7</accession>
<gene>
    <name evidence="1" type="ORF">T4B_14286</name>
</gene>
<sequence length="185" mass="20845">MYNASPVQQQRGSSLSLLPLTVELSRCHQLAGLLQSDLEFIGSCADEIFAFLVVFSFNVGSALDWKFLLFLIFGFPVIDQRYVFLSVANATQFRLYVSHLPLTDPADVNVNGYLTLVIFARYLNCCWAQILFSSRRIQHVSRFRMRCLDPNVEFPLCQCGRRLLLAFLPLSPPSDLSSAELPATS</sequence>
<protein>
    <submittedName>
        <fullName evidence="1">Uncharacterized protein</fullName>
    </submittedName>
</protein>
<comment type="caution">
    <text evidence="1">The sequence shown here is derived from an EMBL/GenBank/DDBJ whole genome shotgun (WGS) entry which is preliminary data.</text>
</comment>
<keyword evidence="2" id="KW-1185">Reference proteome</keyword>
<evidence type="ECO:0000313" key="1">
    <source>
        <dbReference type="EMBL" id="KRZ07266.1"/>
    </source>
</evidence>
<proteinExistence type="predicted"/>
<dbReference type="EMBL" id="JYDS01000421">
    <property type="protein sequence ID" value="KRZ07266.1"/>
    <property type="molecule type" value="Genomic_DNA"/>
</dbReference>